<evidence type="ECO:0000256" key="3">
    <source>
        <dbReference type="ARBA" id="ARBA00022898"/>
    </source>
</evidence>
<dbReference type="GO" id="GO:0019441">
    <property type="term" value="P:L-tryptophan catabolic process to kynurenine"/>
    <property type="evidence" value="ECO:0007669"/>
    <property type="project" value="TreeGrafter"/>
</dbReference>
<comment type="function">
    <text evidence="4 6">Catalyzes the cleavage of L-kynurenine (L-Kyn) and L-3-hydroxykynurenine (L-3OHKyn) into anthranilic acid (AA) and 3-hydroxyanthranilic acid (3-OHAA), respectively.</text>
</comment>
<dbReference type="Gene3D" id="3.40.640.10">
    <property type="entry name" value="Type I PLP-dependent aspartate aminotransferase-like (Major domain)"/>
    <property type="match status" value="1"/>
</dbReference>
<dbReference type="PANTHER" id="PTHR14084">
    <property type="entry name" value="KYNURENINASE"/>
    <property type="match status" value="1"/>
</dbReference>
<proteinExistence type="inferred from homology"/>
<dbReference type="GO" id="GO:0097053">
    <property type="term" value="P:L-kynurenine catabolic process"/>
    <property type="evidence" value="ECO:0007669"/>
    <property type="project" value="UniProtKB-UniRule"/>
</dbReference>
<feature type="binding site" evidence="4">
    <location>
        <position position="101"/>
    </location>
    <ligand>
        <name>pyridoxal 5'-phosphate</name>
        <dbReference type="ChEBI" id="CHEBI:597326"/>
    </ligand>
</feature>
<comment type="cofactor">
    <cofactor evidence="4 6">
        <name>pyridoxal 5'-phosphate</name>
        <dbReference type="ChEBI" id="CHEBI:597326"/>
    </cofactor>
</comment>
<comment type="catalytic activity">
    <reaction evidence="4 6">
        <text>L-kynurenine + H2O = anthranilate + L-alanine + H(+)</text>
        <dbReference type="Rhea" id="RHEA:16813"/>
        <dbReference type="ChEBI" id="CHEBI:15377"/>
        <dbReference type="ChEBI" id="CHEBI:15378"/>
        <dbReference type="ChEBI" id="CHEBI:16567"/>
        <dbReference type="ChEBI" id="CHEBI:57959"/>
        <dbReference type="ChEBI" id="CHEBI:57972"/>
        <dbReference type="EC" id="3.7.1.3"/>
    </reaction>
</comment>
<dbReference type="Gene3D" id="3.90.1150.10">
    <property type="entry name" value="Aspartate Aminotransferase, domain 1"/>
    <property type="match status" value="1"/>
</dbReference>
<dbReference type="UniPathway" id="UPA00334">
    <property type="reaction ID" value="UER00455"/>
</dbReference>
<feature type="binding site" evidence="4">
    <location>
        <position position="203"/>
    </location>
    <ligand>
        <name>pyridoxal 5'-phosphate</name>
        <dbReference type="ChEBI" id="CHEBI:597326"/>
    </ligand>
</feature>
<comment type="similarity">
    <text evidence="4 6">Belongs to the kynureninase family.</text>
</comment>
<evidence type="ECO:0000313" key="7">
    <source>
        <dbReference type="EMBL" id="GCE43812.1"/>
    </source>
</evidence>
<dbReference type="InterPro" id="IPR015421">
    <property type="entry name" value="PyrdxlP-dep_Trfase_major"/>
</dbReference>
<dbReference type="GO" id="GO:0043420">
    <property type="term" value="P:anthranilate metabolic process"/>
    <property type="evidence" value="ECO:0007669"/>
    <property type="project" value="TreeGrafter"/>
</dbReference>
<dbReference type="InterPro" id="IPR010111">
    <property type="entry name" value="Kynureninase"/>
</dbReference>
<dbReference type="HAMAP" id="MF_01970">
    <property type="entry name" value="Kynureninase"/>
    <property type="match status" value="1"/>
</dbReference>
<dbReference type="EMBL" id="BHYM01000080">
    <property type="protein sequence ID" value="GCE43812.1"/>
    <property type="molecule type" value="Genomic_DNA"/>
</dbReference>
<evidence type="ECO:0000256" key="1">
    <source>
        <dbReference type="ARBA" id="ARBA00022642"/>
    </source>
</evidence>
<dbReference type="GO" id="GO:0030170">
    <property type="term" value="F:pyridoxal phosphate binding"/>
    <property type="evidence" value="ECO:0007669"/>
    <property type="project" value="UniProtKB-UniRule"/>
</dbReference>
<organism evidence="7 8">
    <name type="scientific">Rhodococcus wratislaviensis</name>
    <name type="common">Tsukamurella wratislaviensis</name>
    <dbReference type="NCBI Taxonomy" id="44752"/>
    <lineage>
        <taxon>Bacteria</taxon>
        <taxon>Bacillati</taxon>
        <taxon>Actinomycetota</taxon>
        <taxon>Actinomycetes</taxon>
        <taxon>Mycobacteriales</taxon>
        <taxon>Nocardiaceae</taxon>
        <taxon>Rhodococcus</taxon>
    </lineage>
</organism>
<dbReference type="Proteomes" id="UP000287519">
    <property type="component" value="Unassembled WGS sequence"/>
</dbReference>
<comment type="caution">
    <text evidence="4">Lacks conserved residue(s) required for the propagation of feature annotation.</text>
</comment>
<comment type="caution">
    <text evidence="7">The sequence shown here is derived from an EMBL/GenBank/DDBJ whole genome shotgun (WGS) entry which is preliminary data.</text>
</comment>
<feature type="binding site" evidence="4">
    <location>
        <position position="255"/>
    </location>
    <ligand>
        <name>pyridoxal 5'-phosphate</name>
        <dbReference type="ChEBI" id="CHEBI:597326"/>
    </ligand>
</feature>
<dbReference type="UniPathway" id="UPA00253">
    <property type="reaction ID" value="UER00329"/>
</dbReference>
<protein>
    <recommendedName>
        <fullName evidence="4 5">Kynureninase</fullName>
        <ecNumber evidence="4 5">3.7.1.3</ecNumber>
    </recommendedName>
    <alternativeName>
        <fullName evidence="4">L-kynurenine hydrolase</fullName>
    </alternativeName>
</protein>
<dbReference type="Pfam" id="PF22580">
    <property type="entry name" value="KYNU_C"/>
    <property type="match status" value="1"/>
</dbReference>
<evidence type="ECO:0000256" key="6">
    <source>
        <dbReference type="PIRNR" id="PIRNR038800"/>
    </source>
</evidence>
<sequence length="415" mass="46186">MKTPTNRDDCEALDRDDPIRSFRDQFHLPTDLIYLDGNSLGALPKTASARMTEMVENEWGRGLIRSWNDAGWFDKPIAVGDRIAPLIGADDGEVVVCDSTSLNLFKVITAALSLRPDRRVVIAEAASFPTDLYMIEGATELLGGYERRHIGDHDSTLEDLLGEDVAVVVLSHVDYRTGKLHDMKTVTELVHRHGALIIWDLCHSVGAMPVHLNECGADFAVGCTYKYLNGGPGSPAFVFAALRHHDHAQQPLSGWHGHAEPFAFTRAYTPAAGIGRYRTGTPPLLSYAPLEATLQIWEQADLDAVRAKSCQLTDMFIALVERECTDWGMTLASPRDSTQRGSQVSFRHQASYEVMQALIAHGVIGDFRAPDLMRFGFPALYVRYTDVWDAVKVLKEILATEQWRNDRYATRTQVT</sequence>
<dbReference type="EC" id="3.7.1.3" evidence="4 5"/>
<comment type="subunit">
    <text evidence="4 6">Homodimer.</text>
</comment>
<evidence type="ECO:0000256" key="4">
    <source>
        <dbReference type="HAMAP-Rule" id="MF_01970"/>
    </source>
</evidence>
<keyword evidence="8" id="KW-1185">Reference proteome</keyword>
<dbReference type="GO" id="GO:0009435">
    <property type="term" value="P:NAD+ biosynthetic process"/>
    <property type="evidence" value="ECO:0007669"/>
    <property type="project" value="UniProtKB-UniRule"/>
</dbReference>
<feature type="binding site" evidence="4">
    <location>
        <position position="100"/>
    </location>
    <ligand>
        <name>pyridoxal 5'-phosphate</name>
        <dbReference type="ChEBI" id="CHEBI:597326"/>
    </ligand>
</feature>
<evidence type="ECO:0000256" key="5">
    <source>
        <dbReference type="NCBIfam" id="TIGR01814"/>
    </source>
</evidence>
<dbReference type="GO" id="GO:0019805">
    <property type="term" value="P:quinolinate biosynthetic process"/>
    <property type="evidence" value="ECO:0007669"/>
    <property type="project" value="UniProtKB-UniRule"/>
</dbReference>
<dbReference type="PANTHER" id="PTHR14084:SF0">
    <property type="entry name" value="KYNURENINASE"/>
    <property type="match status" value="1"/>
</dbReference>
<dbReference type="NCBIfam" id="TIGR01814">
    <property type="entry name" value="kynureninase"/>
    <property type="match status" value="1"/>
</dbReference>
<keyword evidence="1 4" id="KW-0662">Pyridine nucleotide biosynthesis</keyword>
<dbReference type="RefSeq" id="WP_124395487.1">
    <property type="nucleotide sequence ID" value="NZ_BHYM01000080.1"/>
</dbReference>
<dbReference type="GO" id="GO:0005737">
    <property type="term" value="C:cytoplasm"/>
    <property type="evidence" value="ECO:0007669"/>
    <property type="project" value="UniProtKB-UniRule"/>
</dbReference>
<dbReference type="SUPFAM" id="SSF53383">
    <property type="entry name" value="PLP-dependent transferases"/>
    <property type="match status" value="1"/>
</dbReference>
<feature type="binding site" evidence="4">
    <location>
        <position position="225"/>
    </location>
    <ligand>
        <name>pyridoxal 5'-phosphate</name>
        <dbReference type="ChEBI" id="CHEBI:597326"/>
    </ligand>
</feature>
<name>A0A402CJN2_RHOWR</name>
<feature type="binding site" evidence="4">
    <location>
        <begin position="128"/>
        <end position="131"/>
    </location>
    <ligand>
        <name>pyridoxal 5'-phosphate</name>
        <dbReference type="ChEBI" id="CHEBI:597326"/>
    </ligand>
</feature>
<dbReference type="InterPro" id="IPR015424">
    <property type="entry name" value="PyrdxlP-dep_Trfase"/>
</dbReference>
<evidence type="ECO:0000313" key="8">
    <source>
        <dbReference type="Proteomes" id="UP000287519"/>
    </source>
</evidence>
<comment type="pathway">
    <text evidence="4 6">Amino-acid degradation; L-kynurenine degradation; L-alanine and anthranilate from L-kynurenine: step 1/1.</text>
</comment>
<dbReference type="OrthoDB" id="9812626at2"/>
<feature type="modified residue" description="N6-(pyridoxal phosphate)lysine" evidence="4">
    <location>
        <position position="226"/>
    </location>
</feature>
<accession>A0A402CJN2</accession>
<keyword evidence="3 4" id="KW-0663">Pyridoxal phosphate</keyword>
<evidence type="ECO:0000256" key="2">
    <source>
        <dbReference type="ARBA" id="ARBA00022801"/>
    </source>
</evidence>
<dbReference type="PIRSF" id="PIRSF038800">
    <property type="entry name" value="KYNU"/>
    <property type="match status" value="1"/>
</dbReference>
<feature type="binding site" evidence="4">
    <location>
        <position position="200"/>
    </location>
    <ligand>
        <name>pyridoxal 5'-phosphate</name>
        <dbReference type="ChEBI" id="CHEBI:597326"/>
    </ligand>
</feature>
<dbReference type="GO" id="GO:0030429">
    <property type="term" value="F:kynureninase activity"/>
    <property type="evidence" value="ECO:0007669"/>
    <property type="project" value="UniProtKB-UniRule"/>
</dbReference>
<dbReference type="AlphaFoldDB" id="A0A402CJN2"/>
<comment type="catalytic activity">
    <reaction evidence="6">
        <text>3-hydroxy-L-kynurenine + H2O = 3-hydroxyanthranilate + L-alanine + H(+)</text>
        <dbReference type="Rhea" id="RHEA:25143"/>
        <dbReference type="ChEBI" id="CHEBI:15377"/>
        <dbReference type="ChEBI" id="CHEBI:15378"/>
        <dbReference type="ChEBI" id="CHEBI:36559"/>
        <dbReference type="ChEBI" id="CHEBI:57972"/>
        <dbReference type="ChEBI" id="CHEBI:58125"/>
        <dbReference type="EC" id="3.7.1.3"/>
    </reaction>
</comment>
<keyword evidence="2 4" id="KW-0378">Hydrolase</keyword>
<reference evidence="7 8" key="1">
    <citation type="submission" date="2018-11" db="EMBL/GenBank/DDBJ databases">
        <title>Microbial catabolism of amino acid.</title>
        <authorList>
            <person name="Hibi M."/>
            <person name="Ogawa J."/>
        </authorList>
    </citation>
    <scope>NUCLEOTIDE SEQUENCE [LARGE SCALE GENOMIC DNA]</scope>
    <source>
        <strain evidence="7 8">C31-06</strain>
    </source>
</reference>
<gene>
    <name evidence="4" type="primary">kynU</name>
    <name evidence="7" type="ORF">Rhow_008110</name>
</gene>
<dbReference type="InterPro" id="IPR015422">
    <property type="entry name" value="PyrdxlP-dep_Trfase_small"/>
</dbReference>
<feature type="binding site" evidence="4">
    <location>
        <position position="281"/>
    </location>
    <ligand>
        <name>pyridoxal 5'-phosphate</name>
        <dbReference type="ChEBI" id="CHEBI:597326"/>
    </ligand>
</feature>
<comment type="pathway">
    <text evidence="4 6">Cofactor biosynthesis; NAD(+) biosynthesis; quinolinate from L-kynurenine: step 2/3.</text>
</comment>